<dbReference type="AlphaFoldDB" id="A0AAD7HFG5"/>
<feature type="compositionally biased region" description="Pro residues" evidence="1">
    <location>
        <begin position="130"/>
        <end position="149"/>
    </location>
</feature>
<gene>
    <name evidence="2" type="ORF">B0H16DRAFT_1606938</name>
</gene>
<proteinExistence type="predicted"/>
<feature type="region of interest" description="Disordered" evidence="1">
    <location>
        <begin position="102"/>
        <end position="157"/>
    </location>
</feature>
<dbReference type="Proteomes" id="UP001215598">
    <property type="component" value="Unassembled WGS sequence"/>
</dbReference>
<organism evidence="2 3">
    <name type="scientific">Mycena metata</name>
    <dbReference type="NCBI Taxonomy" id="1033252"/>
    <lineage>
        <taxon>Eukaryota</taxon>
        <taxon>Fungi</taxon>
        <taxon>Dikarya</taxon>
        <taxon>Basidiomycota</taxon>
        <taxon>Agaricomycotina</taxon>
        <taxon>Agaricomycetes</taxon>
        <taxon>Agaricomycetidae</taxon>
        <taxon>Agaricales</taxon>
        <taxon>Marasmiineae</taxon>
        <taxon>Mycenaceae</taxon>
        <taxon>Mycena</taxon>
    </lineage>
</organism>
<name>A0AAD7HFG5_9AGAR</name>
<feature type="compositionally biased region" description="Low complexity" evidence="1">
    <location>
        <begin position="20"/>
        <end position="39"/>
    </location>
</feature>
<accession>A0AAD7HFG5</accession>
<sequence length="241" mass="26971">MLSPYRATLVSTRTSGIPKTTSSSMVPRTTRTTSSPSMRRIGRSTTTSPSHLFLRSCAGYPTSRRPPHIRAGTLALGRHSSDSLCCPSLLVLRLRLRFRARATPTRTPTRGLRGSRRSHIHPHHRSKQSPQPPRLQPSAPAGPPPPSPPSHLSARPTLRRRRGRLACRWATRSASTLRCPPLSTRQATTRGSAPVRARLLCWRVIMMPARTTRTTWGRGSRSRWRCFCVVDRAPSLFDDFF</sequence>
<reference evidence="2" key="1">
    <citation type="submission" date="2023-03" db="EMBL/GenBank/DDBJ databases">
        <title>Massive genome expansion in bonnet fungi (Mycena s.s.) driven by repeated elements and novel gene families across ecological guilds.</title>
        <authorList>
            <consortium name="Lawrence Berkeley National Laboratory"/>
            <person name="Harder C.B."/>
            <person name="Miyauchi S."/>
            <person name="Viragh M."/>
            <person name="Kuo A."/>
            <person name="Thoen E."/>
            <person name="Andreopoulos B."/>
            <person name="Lu D."/>
            <person name="Skrede I."/>
            <person name="Drula E."/>
            <person name="Henrissat B."/>
            <person name="Morin E."/>
            <person name="Kohler A."/>
            <person name="Barry K."/>
            <person name="LaButti K."/>
            <person name="Morin E."/>
            <person name="Salamov A."/>
            <person name="Lipzen A."/>
            <person name="Mereny Z."/>
            <person name="Hegedus B."/>
            <person name="Baldrian P."/>
            <person name="Stursova M."/>
            <person name="Weitz H."/>
            <person name="Taylor A."/>
            <person name="Grigoriev I.V."/>
            <person name="Nagy L.G."/>
            <person name="Martin F."/>
            <person name="Kauserud H."/>
        </authorList>
    </citation>
    <scope>NUCLEOTIDE SEQUENCE</scope>
    <source>
        <strain evidence="2">CBHHK182m</strain>
    </source>
</reference>
<feature type="region of interest" description="Disordered" evidence="1">
    <location>
        <begin position="12"/>
        <end position="50"/>
    </location>
</feature>
<keyword evidence="3" id="KW-1185">Reference proteome</keyword>
<dbReference type="EMBL" id="JARKIB010000254">
    <property type="protein sequence ID" value="KAJ7719260.1"/>
    <property type="molecule type" value="Genomic_DNA"/>
</dbReference>
<comment type="caution">
    <text evidence="2">The sequence shown here is derived from an EMBL/GenBank/DDBJ whole genome shotgun (WGS) entry which is preliminary data.</text>
</comment>
<evidence type="ECO:0000256" key="1">
    <source>
        <dbReference type="SAM" id="MobiDB-lite"/>
    </source>
</evidence>
<evidence type="ECO:0000313" key="3">
    <source>
        <dbReference type="Proteomes" id="UP001215598"/>
    </source>
</evidence>
<feature type="compositionally biased region" description="Basic residues" evidence="1">
    <location>
        <begin position="113"/>
        <end position="127"/>
    </location>
</feature>
<evidence type="ECO:0000313" key="2">
    <source>
        <dbReference type="EMBL" id="KAJ7719260.1"/>
    </source>
</evidence>
<protein>
    <submittedName>
        <fullName evidence="2">Uncharacterized protein</fullName>
    </submittedName>
</protein>
<feature type="compositionally biased region" description="Low complexity" evidence="1">
    <location>
        <begin position="102"/>
        <end position="112"/>
    </location>
</feature>